<evidence type="ECO:0000313" key="1">
    <source>
        <dbReference type="EMBL" id="MDR0178052.1"/>
    </source>
</evidence>
<gene>
    <name evidence="1" type="ORF">RF687_08860</name>
</gene>
<accession>A0AAW8LEN6</accession>
<dbReference type="EMBL" id="JAMZMF010000012">
    <property type="protein sequence ID" value="MDR0178052.1"/>
    <property type="molecule type" value="Genomic_DNA"/>
</dbReference>
<dbReference type="Gene3D" id="1.10.10.60">
    <property type="entry name" value="Homeodomain-like"/>
    <property type="match status" value="2"/>
</dbReference>
<name>A0AAW8LEN6_9ACTO</name>
<evidence type="ECO:0000313" key="2">
    <source>
        <dbReference type="Proteomes" id="UP001230065"/>
    </source>
</evidence>
<keyword evidence="1" id="KW-0238">DNA-binding</keyword>
<protein>
    <submittedName>
        <fullName evidence="1">DNA-binding protein</fullName>
    </submittedName>
</protein>
<organism evidence="1 2">
    <name type="scientific">Actinomyces oris</name>
    <dbReference type="NCBI Taxonomy" id="544580"/>
    <lineage>
        <taxon>Bacteria</taxon>
        <taxon>Bacillati</taxon>
        <taxon>Actinomycetota</taxon>
        <taxon>Actinomycetes</taxon>
        <taxon>Actinomycetales</taxon>
        <taxon>Actinomycetaceae</taxon>
        <taxon>Actinomyces</taxon>
    </lineage>
</organism>
<sequence>MTRFRASGEGLYSDAVVRFSKLDTNNWKPLLAFRKRLIAGEVAPEPSTASVAPTAAASETTSARRIRNTSCRPIDATKKQQILDLARTGMSVGQIAAQVGVAETTVRATCRQASQPRRRRRFTNDDLRRARQLHAQGRTYIEIGLELGFGRDTVKKHLATER</sequence>
<dbReference type="AlphaFoldDB" id="A0AAW8LEN6"/>
<dbReference type="Proteomes" id="UP001230065">
    <property type="component" value="Unassembled WGS sequence"/>
</dbReference>
<proteinExistence type="predicted"/>
<dbReference type="RefSeq" id="WP_308680049.1">
    <property type="nucleotide sequence ID" value="NZ_JAMZMF010000012.1"/>
</dbReference>
<reference evidence="1" key="1">
    <citation type="submission" date="2022-06" db="EMBL/GenBank/DDBJ databases">
        <title>Draft Genome Sequences of Three Actinomyces oris Strains, Isolated from Healthy Human Feces.</title>
        <authorList>
            <person name="Ye Y."/>
            <person name="Liu C."/>
            <person name="Zhao J."/>
            <person name="Xu J."/>
            <person name="Huang H."/>
            <person name="Wang B."/>
            <person name="Wei J."/>
            <person name="Jing X."/>
        </authorList>
    </citation>
    <scope>NUCLEOTIDE SEQUENCE</scope>
    <source>
        <strain evidence="1">CNGBCC1803727</strain>
    </source>
</reference>
<comment type="caution">
    <text evidence="1">The sequence shown here is derived from an EMBL/GenBank/DDBJ whole genome shotgun (WGS) entry which is preliminary data.</text>
</comment>
<dbReference type="GO" id="GO:0003677">
    <property type="term" value="F:DNA binding"/>
    <property type="evidence" value="ECO:0007669"/>
    <property type="project" value="UniProtKB-KW"/>
</dbReference>